<dbReference type="EMBL" id="CP036526">
    <property type="protein sequence ID" value="QDT10293.1"/>
    <property type="molecule type" value="Genomic_DNA"/>
</dbReference>
<proteinExistence type="predicted"/>
<evidence type="ECO:0000256" key="2">
    <source>
        <dbReference type="SAM" id="Phobius"/>
    </source>
</evidence>
<gene>
    <name evidence="3" type="ORF">K239x_22490</name>
</gene>
<reference evidence="3 4" key="1">
    <citation type="submission" date="2019-02" db="EMBL/GenBank/DDBJ databases">
        <title>Deep-cultivation of Planctomycetes and their phenomic and genomic characterization uncovers novel biology.</title>
        <authorList>
            <person name="Wiegand S."/>
            <person name="Jogler M."/>
            <person name="Boedeker C."/>
            <person name="Pinto D."/>
            <person name="Vollmers J."/>
            <person name="Rivas-Marin E."/>
            <person name="Kohn T."/>
            <person name="Peeters S.H."/>
            <person name="Heuer A."/>
            <person name="Rast P."/>
            <person name="Oberbeckmann S."/>
            <person name="Bunk B."/>
            <person name="Jeske O."/>
            <person name="Meyerdierks A."/>
            <person name="Storesund J.E."/>
            <person name="Kallscheuer N."/>
            <person name="Luecker S."/>
            <person name="Lage O.M."/>
            <person name="Pohl T."/>
            <person name="Merkel B.J."/>
            <person name="Hornburger P."/>
            <person name="Mueller R.-W."/>
            <person name="Bruemmer F."/>
            <person name="Labrenz M."/>
            <person name="Spormann A.M."/>
            <person name="Op den Camp H."/>
            <person name="Overmann J."/>
            <person name="Amann R."/>
            <person name="Jetten M.S.M."/>
            <person name="Mascher T."/>
            <person name="Medema M.H."/>
            <person name="Devos D.P."/>
            <person name="Kaster A.-K."/>
            <person name="Ovreas L."/>
            <person name="Rohde M."/>
            <person name="Galperin M.Y."/>
            <person name="Jogler C."/>
        </authorList>
    </citation>
    <scope>NUCLEOTIDE SEQUENCE [LARGE SCALE GENOMIC DNA]</scope>
    <source>
        <strain evidence="3 4">K23_9</strain>
    </source>
</reference>
<evidence type="ECO:0000313" key="3">
    <source>
        <dbReference type="EMBL" id="QDT10293.1"/>
    </source>
</evidence>
<accession>A0A517NT45</accession>
<keyword evidence="2" id="KW-1133">Transmembrane helix</keyword>
<keyword evidence="2" id="KW-0472">Membrane</keyword>
<feature type="region of interest" description="Disordered" evidence="1">
    <location>
        <begin position="352"/>
        <end position="371"/>
    </location>
</feature>
<feature type="transmembrane region" description="Helical" evidence="2">
    <location>
        <begin position="80"/>
        <end position="100"/>
    </location>
</feature>
<keyword evidence="4" id="KW-1185">Reference proteome</keyword>
<dbReference type="RefSeq" id="WP_145417791.1">
    <property type="nucleotide sequence ID" value="NZ_CP036526.1"/>
</dbReference>
<protein>
    <submittedName>
        <fullName evidence="3">Uncharacterized protein</fullName>
    </submittedName>
</protein>
<dbReference type="AlphaFoldDB" id="A0A517NT45"/>
<name>A0A517NT45_9BACT</name>
<dbReference type="PROSITE" id="PS50096">
    <property type="entry name" value="IQ"/>
    <property type="match status" value="1"/>
</dbReference>
<feature type="transmembrane region" description="Helical" evidence="2">
    <location>
        <begin position="16"/>
        <end position="35"/>
    </location>
</feature>
<evidence type="ECO:0000256" key="1">
    <source>
        <dbReference type="SAM" id="MobiDB-lite"/>
    </source>
</evidence>
<feature type="transmembrane region" description="Helical" evidence="2">
    <location>
        <begin position="55"/>
        <end position="73"/>
    </location>
</feature>
<sequence>MSNSQTASKQPIRKNWLFSLAPVAVAASFLCFFVLQRQEIFGRLPYSVLANENWLPYVWALVAILLLGLQMRYTQAGKTLGTIGVVLLAAVCLCLGFLLVGRTGWGQYQVLRHECLKHHYGISALRLSDTESGIVARLTDPAVGHYLHVDKEMLEHLALKRADLFARQPCRAALALGSLVQLGVLAEDLTNDPQGSEFALYALAGEVYRSPRESMLWLPQQSVDHTNHATSLIDKYIDNVDSLSDLELEALVFCVANFRQLVDDAQRKRVREVWIARVPELNALMAEGYRLADSLSRSLSTDSALAGDPATANLQVEEGYAIPYDATAKNIQRSLTRSLQTLIRLQPGRAFKWREPSDGDNGDGKNGDSDVKVKLKLSGDELYKYQRQLYLWRKKHQSGRYRRIGTRTEYRPSRPTRELVSAGKSETETVYGATVELQATLRSHALRSSDKTTPKDKKSPVERIEREPTLVYWHDYLRMEDKNADLVEVGYDRLSGRLWPIGIHESYLRSDADSEYSLK</sequence>
<organism evidence="3 4">
    <name type="scientific">Stieleria marina</name>
    <dbReference type="NCBI Taxonomy" id="1930275"/>
    <lineage>
        <taxon>Bacteria</taxon>
        <taxon>Pseudomonadati</taxon>
        <taxon>Planctomycetota</taxon>
        <taxon>Planctomycetia</taxon>
        <taxon>Pirellulales</taxon>
        <taxon>Pirellulaceae</taxon>
        <taxon>Stieleria</taxon>
    </lineage>
</organism>
<evidence type="ECO:0000313" key="4">
    <source>
        <dbReference type="Proteomes" id="UP000319817"/>
    </source>
</evidence>
<keyword evidence="2" id="KW-0812">Transmembrane</keyword>
<dbReference type="Proteomes" id="UP000319817">
    <property type="component" value="Chromosome"/>
</dbReference>